<keyword evidence="2" id="KW-1185">Reference proteome</keyword>
<proteinExistence type="predicted"/>
<gene>
    <name evidence="1" type="ORF">NP233_g957</name>
</gene>
<dbReference type="Proteomes" id="UP001213000">
    <property type="component" value="Unassembled WGS sequence"/>
</dbReference>
<accession>A0AAD5YYC0</accession>
<organism evidence="1 2">
    <name type="scientific">Leucocoprinus birnbaumii</name>
    <dbReference type="NCBI Taxonomy" id="56174"/>
    <lineage>
        <taxon>Eukaryota</taxon>
        <taxon>Fungi</taxon>
        <taxon>Dikarya</taxon>
        <taxon>Basidiomycota</taxon>
        <taxon>Agaricomycotina</taxon>
        <taxon>Agaricomycetes</taxon>
        <taxon>Agaricomycetidae</taxon>
        <taxon>Agaricales</taxon>
        <taxon>Agaricineae</taxon>
        <taxon>Agaricaceae</taxon>
        <taxon>Leucocoprinus</taxon>
    </lineage>
</organism>
<reference evidence="1" key="1">
    <citation type="submission" date="2022-07" db="EMBL/GenBank/DDBJ databases">
        <title>Genome Sequence of Leucocoprinus birnbaumii.</title>
        <authorList>
            <person name="Buettner E."/>
        </authorList>
    </citation>
    <scope>NUCLEOTIDE SEQUENCE</scope>
    <source>
        <strain evidence="1">VT141</strain>
    </source>
</reference>
<sequence length="261" mass="29431">MLFDLSAYEAIHQRNVLDQGYLPGHQPRTSPLLWNCGYPFDVVVLHGAENPPAQLSVTGEVRKRYCSLGLLGNYGSTCRLLHKAEHELVLSKSLMYPIARNWDAAEVMITSLQDSAMTEKSWEYVRGRRTEPKAQYLWDKKSCNNHTLKFSRPVFTPSSLSPFAIAPLNHVEVESAVVQKLSDADYDAVNSLLSQDIKFTEFPVDHVHGPPQPSKSIARQLNRSIATTQFSLVHSSMFAEDVFSAFLQRARVEIEPIDEVE</sequence>
<comment type="caution">
    <text evidence="1">The sequence shown here is derived from an EMBL/GenBank/DDBJ whole genome shotgun (WGS) entry which is preliminary data.</text>
</comment>
<name>A0AAD5YYC0_9AGAR</name>
<evidence type="ECO:0000313" key="1">
    <source>
        <dbReference type="EMBL" id="KAJ3575635.1"/>
    </source>
</evidence>
<dbReference type="AlphaFoldDB" id="A0AAD5YYC0"/>
<evidence type="ECO:0000313" key="2">
    <source>
        <dbReference type="Proteomes" id="UP001213000"/>
    </source>
</evidence>
<protein>
    <submittedName>
        <fullName evidence="1">Uncharacterized protein</fullName>
    </submittedName>
</protein>
<dbReference type="EMBL" id="JANIEX010000031">
    <property type="protein sequence ID" value="KAJ3575635.1"/>
    <property type="molecule type" value="Genomic_DNA"/>
</dbReference>